<protein>
    <recommendedName>
        <fullName evidence="4">Mitochondrial fission regulator</fullName>
    </recommendedName>
</protein>
<comment type="function">
    <text evidence="4">Plays a role in mitochondrial aerobic respiration. Regulates mitochondrial organization and fission.</text>
</comment>
<proteinExistence type="inferred from homology"/>
<gene>
    <name evidence="6" type="primary">MTFR2</name>
</gene>
<dbReference type="GO" id="GO:0005739">
    <property type="term" value="C:mitochondrion"/>
    <property type="evidence" value="ECO:0007669"/>
    <property type="project" value="UniProtKB-SubCell"/>
</dbReference>
<dbReference type="Ensembl" id="ENSLLET00000045117.1">
    <property type="protein sequence ID" value="ENSLLEP00000043388.1"/>
    <property type="gene ID" value="ENSLLEG00000027567.1"/>
</dbReference>
<evidence type="ECO:0000256" key="2">
    <source>
        <dbReference type="ARBA" id="ARBA00005807"/>
    </source>
</evidence>
<evidence type="ECO:0000256" key="1">
    <source>
        <dbReference type="ARBA" id="ARBA00004173"/>
    </source>
</evidence>
<evidence type="ECO:0000256" key="5">
    <source>
        <dbReference type="SAM" id="MobiDB-lite"/>
    </source>
</evidence>
<name>A0A8C5QWE5_9ANUR</name>
<dbReference type="Proteomes" id="UP000694569">
    <property type="component" value="Unplaced"/>
</dbReference>
<evidence type="ECO:0000313" key="6">
    <source>
        <dbReference type="Ensembl" id="ENSLLEP00000043388.1"/>
    </source>
</evidence>
<feature type="compositionally biased region" description="Basic and acidic residues" evidence="5">
    <location>
        <begin position="163"/>
        <end position="176"/>
    </location>
</feature>
<dbReference type="GO" id="GO:0009060">
    <property type="term" value="P:aerobic respiration"/>
    <property type="evidence" value="ECO:0007669"/>
    <property type="project" value="UniProtKB-UniRule"/>
</dbReference>
<comment type="subcellular location">
    <subcellularLocation>
        <location evidence="1 4">Mitochondrion</location>
    </subcellularLocation>
</comment>
<dbReference type="PANTHER" id="PTHR14215:SF2">
    <property type="entry name" value="MITOCHONDRIAL FISSION REGULATOR 2"/>
    <property type="match status" value="1"/>
</dbReference>
<dbReference type="GeneTree" id="ENSGT00950000183215"/>
<sequence length="213" mass="24444">MSLLLDLLRQLLEYLGIPVDQLDQIWENCTNSLGIRRILESPLLPFLIQRIGLEGWKHKEYGNTRSIVRLIGTFLPLDPSPRTHFQSVPSGRVREPKQYTTLCRLDIPSLADIPWVLDNEVLPNATFRSPGGTPLTRKDKRRSLNDPASIIALALKKKFAHRHTDDSFDKENRSQEDYAFSSPETPQFGRHLLKPVERRTQKRQILISSVANN</sequence>
<accession>A0A8C5QWE5</accession>
<dbReference type="PANTHER" id="PTHR14215">
    <property type="entry name" value="PROTEIN OF UNKNOWN FUNCTION DUF729"/>
    <property type="match status" value="1"/>
</dbReference>
<organism evidence="6 7">
    <name type="scientific">Leptobrachium leishanense</name>
    <name type="common">Leishan spiny toad</name>
    <dbReference type="NCBI Taxonomy" id="445787"/>
    <lineage>
        <taxon>Eukaryota</taxon>
        <taxon>Metazoa</taxon>
        <taxon>Chordata</taxon>
        <taxon>Craniata</taxon>
        <taxon>Vertebrata</taxon>
        <taxon>Euteleostomi</taxon>
        <taxon>Amphibia</taxon>
        <taxon>Batrachia</taxon>
        <taxon>Anura</taxon>
        <taxon>Pelobatoidea</taxon>
        <taxon>Megophryidae</taxon>
        <taxon>Leptobrachium</taxon>
    </lineage>
</organism>
<evidence type="ECO:0000256" key="4">
    <source>
        <dbReference type="RuleBase" id="RU369053"/>
    </source>
</evidence>
<keyword evidence="7" id="KW-1185">Reference proteome</keyword>
<comment type="similarity">
    <text evidence="2 4">Belongs to the MTFR1 family.</text>
</comment>
<dbReference type="OrthoDB" id="2133332at2759"/>
<reference evidence="6" key="1">
    <citation type="submission" date="2025-08" db="UniProtKB">
        <authorList>
            <consortium name="Ensembl"/>
        </authorList>
    </citation>
    <scope>IDENTIFICATION</scope>
</reference>
<dbReference type="AlphaFoldDB" id="A0A8C5QWE5"/>
<dbReference type="GO" id="GO:0000266">
    <property type="term" value="P:mitochondrial fission"/>
    <property type="evidence" value="ECO:0007669"/>
    <property type="project" value="UniProtKB-UniRule"/>
</dbReference>
<dbReference type="Pfam" id="PF05308">
    <property type="entry name" value="Mito_fiss_reg"/>
    <property type="match status" value="1"/>
</dbReference>
<reference evidence="6" key="2">
    <citation type="submission" date="2025-09" db="UniProtKB">
        <authorList>
            <consortium name="Ensembl"/>
        </authorList>
    </citation>
    <scope>IDENTIFICATION</scope>
</reference>
<evidence type="ECO:0000313" key="7">
    <source>
        <dbReference type="Proteomes" id="UP000694569"/>
    </source>
</evidence>
<dbReference type="InterPro" id="IPR007972">
    <property type="entry name" value="Mtfr1"/>
</dbReference>
<feature type="region of interest" description="Disordered" evidence="5">
    <location>
        <begin position="163"/>
        <end position="195"/>
    </location>
</feature>
<keyword evidence="3 4" id="KW-0496">Mitochondrion</keyword>
<evidence type="ECO:0000256" key="3">
    <source>
        <dbReference type="ARBA" id="ARBA00023128"/>
    </source>
</evidence>